<dbReference type="AlphaFoldDB" id="A0A9N9WFU7"/>
<reference evidence="1" key="2">
    <citation type="submission" date="2022-10" db="EMBL/GenBank/DDBJ databases">
        <authorList>
            <consortium name="ENA_rothamsted_submissions"/>
            <consortium name="culmorum"/>
            <person name="King R."/>
        </authorList>
    </citation>
    <scope>NUCLEOTIDE SEQUENCE</scope>
</reference>
<evidence type="ECO:0000313" key="2">
    <source>
        <dbReference type="Proteomes" id="UP001153714"/>
    </source>
</evidence>
<keyword evidence="2" id="KW-1185">Reference proteome</keyword>
<proteinExistence type="predicted"/>
<dbReference type="OrthoDB" id="8115598at2759"/>
<evidence type="ECO:0000313" key="1">
    <source>
        <dbReference type="EMBL" id="CAG9793214.1"/>
    </source>
</evidence>
<reference evidence="1" key="1">
    <citation type="submission" date="2021-12" db="EMBL/GenBank/DDBJ databases">
        <authorList>
            <person name="King R."/>
        </authorList>
    </citation>
    <scope>NUCLEOTIDE SEQUENCE</scope>
</reference>
<dbReference type="EMBL" id="OU893336">
    <property type="protein sequence ID" value="CAG9793214.1"/>
    <property type="molecule type" value="Genomic_DNA"/>
</dbReference>
<dbReference type="Proteomes" id="UP001153714">
    <property type="component" value="Chromosome 5"/>
</dbReference>
<gene>
    <name evidence="1" type="ORF">DIATSA_LOCUS10674</name>
</gene>
<name>A0A9N9WFU7_9NEOP</name>
<organism evidence="1 2">
    <name type="scientific">Diatraea saccharalis</name>
    <name type="common">sugarcane borer</name>
    <dbReference type="NCBI Taxonomy" id="40085"/>
    <lineage>
        <taxon>Eukaryota</taxon>
        <taxon>Metazoa</taxon>
        <taxon>Ecdysozoa</taxon>
        <taxon>Arthropoda</taxon>
        <taxon>Hexapoda</taxon>
        <taxon>Insecta</taxon>
        <taxon>Pterygota</taxon>
        <taxon>Neoptera</taxon>
        <taxon>Endopterygota</taxon>
        <taxon>Lepidoptera</taxon>
        <taxon>Glossata</taxon>
        <taxon>Ditrysia</taxon>
        <taxon>Pyraloidea</taxon>
        <taxon>Crambidae</taxon>
        <taxon>Crambinae</taxon>
        <taxon>Diatraea</taxon>
    </lineage>
</organism>
<protein>
    <submittedName>
        <fullName evidence="1">Uncharacterized protein</fullName>
    </submittedName>
</protein>
<accession>A0A9N9WFU7</accession>
<sequence>MANSMFDIFGDHLVRHGLKNVSRQPLSNNENIGKVLTGSTEPLKKGGGETKKKSFLANTGKALQGTPLRQVFTPRAVNVGALIYKDPDTNDKEIDNEKFEFTKPTYQYDNFSKDMHDFLALPLPEIAEDISPPNTPPPLIKHTISMEFEDSYEDDFFTDDFSNECIQDDDLGLPDIY</sequence>